<accession>A0A5S5CE95</accession>
<dbReference type="EMBL" id="VNHS01000002">
    <property type="protein sequence ID" value="TYP77667.1"/>
    <property type="molecule type" value="Genomic_DNA"/>
</dbReference>
<evidence type="ECO:0000256" key="1">
    <source>
        <dbReference type="ARBA" id="ARBA00006525"/>
    </source>
</evidence>
<evidence type="ECO:0000259" key="3">
    <source>
        <dbReference type="Pfam" id="PF17782"/>
    </source>
</evidence>
<dbReference type="GO" id="GO:0009294">
    <property type="term" value="P:DNA-mediated transformation"/>
    <property type="evidence" value="ECO:0007669"/>
    <property type="project" value="InterPro"/>
</dbReference>
<proteinExistence type="inferred from homology"/>
<dbReference type="Gene3D" id="3.40.50.450">
    <property type="match status" value="1"/>
</dbReference>
<evidence type="ECO:0000313" key="5">
    <source>
        <dbReference type="Proteomes" id="UP000323257"/>
    </source>
</evidence>
<evidence type="ECO:0000313" key="4">
    <source>
        <dbReference type="EMBL" id="TYP77667.1"/>
    </source>
</evidence>
<reference evidence="4 5" key="1">
    <citation type="submission" date="2019-07" db="EMBL/GenBank/DDBJ databases">
        <title>Genomic Encyclopedia of Type Strains, Phase III (KMG-III): the genomes of soil and plant-associated and newly described type strains.</title>
        <authorList>
            <person name="Whitman W."/>
        </authorList>
    </citation>
    <scope>NUCLEOTIDE SEQUENCE [LARGE SCALE GENOMIC DNA]</scope>
    <source>
        <strain evidence="4 5">BL24</strain>
    </source>
</reference>
<comment type="similarity">
    <text evidence="1">Belongs to the DprA/Smf family.</text>
</comment>
<dbReference type="PANTHER" id="PTHR43022">
    <property type="entry name" value="PROTEIN SMF"/>
    <property type="match status" value="1"/>
</dbReference>
<dbReference type="InterPro" id="IPR041614">
    <property type="entry name" value="DprA_WH"/>
</dbReference>
<dbReference type="PANTHER" id="PTHR43022:SF1">
    <property type="entry name" value="PROTEIN SMF"/>
    <property type="match status" value="1"/>
</dbReference>
<comment type="caution">
    <text evidence="4">The sequence shown here is derived from an EMBL/GenBank/DDBJ whole genome shotgun (WGS) entry which is preliminary data.</text>
</comment>
<dbReference type="RefSeq" id="WP_246183245.1">
    <property type="nucleotide sequence ID" value="NZ_VNHS01000002.1"/>
</dbReference>
<evidence type="ECO:0000259" key="2">
    <source>
        <dbReference type="Pfam" id="PF02481"/>
    </source>
</evidence>
<organism evidence="4 5">
    <name type="scientific">Paenibacillus methanolicus</name>
    <dbReference type="NCBI Taxonomy" id="582686"/>
    <lineage>
        <taxon>Bacteria</taxon>
        <taxon>Bacillati</taxon>
        <taxon>Bacillota</taxon>
        <taxon>Bacilli</taxon>
        <taxon>Bacillales</taxon>
        <taxon>Paenibacillaceae</taxon>
        <taxon>Paenibacillus</taxon>
    </lineage>
</organism>
<dbReference type="Pfam" id="PF02481">
    <property type="entry name" value="DNA_processg_A"/>
    <property type="match status" value="1"/>
</dbReference>
<dbReference type="Pfam" id="PF17782">
    <property type="entry name" value="WHD_DprA"/>
    <property type="match status" value="1"/>
</dbReference>
<protein>
    <submittedName>
        <fullName evidence="4">DNA processing protein</fullName>
    </submittedName>
</protein>
<dbReference type="SUPFAM" id="SSF102405">
    <property type="entry name" value="MCP/YpsA-like"/>
    <property type="match status" value="1"/>
</dbReference>
<dbReference type="InterPro" id="IPR036388">
    <property type="entry name" value="WH-like_DNA-bd_sf"/>
</dbReference>
<dbReference type="InterPro" id="IPR057666">
    <property type="entry name" value="DrpA_SLOG"/>
</dbReference>
<sequence>MKQNNESLMEAAVIVLHETTGIGWQTIRKVVQHGAWNQYAEYGAADWQQQFGMKFEQASAACAAMRRVAAENPREAARRRGIMLLTPFQEAYPKLLRHIPQPPWVLYAVGRIDLLEGLGIAIVGTRGPTAYGRRTALDLSKALASRGLTVVSGMARGIDAYAHEGAIGETGSTIAVLGTPVDVVYPPQNRGLYADLKERGLILSEVPPGTPFHPGHFPLRNRIIAGLSVGTLVIEAAERSGSLITATQALDMSREVFAVPGPISSPKSAGTNRLIRECGAKLVTDAAHIIEEFPWMDVLNAQSSKSLVNKQSESSAQSLLSVEEANIYRLLQDEARTMDELHEASGYPFGLLHAILINLTIKRKIEQHPGSLYSVT</sequence>
<keyword evidence="5" id="KW-1185">Reference proteome</keyword>
<feature type="domain" description="DprA winged helix" evidence="3">
    <location>
        <begin position="316"/>
        <end position="370"/>
    </location>
</feature>
<dbReference type="Gene3D" id="1.10.10.10">
    <property type="entry name" value="Winged helix-like DNA-binding domain superfamily/Winged helix DNA-binding domain"/>
    <property type="match status" value="1"/>
</dbReference>
<name>A0A5S5CE95_9BACL</name>
<feature type="domain" description="Smf/DprA SLOG" evidence="2">
    <location>
        <begin position="84"/>
        <end position="293"/>
    </location>
</feature>
<dbReference type="AlphaFoldDB" id="A0A5S5CE95"/>
<dbReference type="InterPro" id="IPR003488">
    <property type="entry name" value="DprA"/>
</dbReference>
<dbReference type="NCBIfam" id="TIGR00732">
    <property type="entry name" value="dprA"/>
    <property type="match status" value="1"/>
</dbReference>
<dbReference type="Proteomes" id="UP000323257">
    <property type="component" value="Unassembled WGS sequence"/>
</dbReference>
<gene>
    <name evidence="4" type="ORF">BCM02_102228</name>
</gene>